<protein>
    <submittedName>
        <fullName evidence="1">Methyl-accepting chemotaxis protein</fullName>
    </submittedName>
</protein>
<comment type="caution">
    <text evidence="1">The sequence shown here is derived from an EMBL/GenBank/DDBJ whole genome shotgun (WGS) entry which is preliminary data.</text>
</comment>
<proteinExistence type="predicted"/>
<feature type="non-terminal residue" evidence="1">
    <location>
        <position position="1"/>
    </location>
</feature>
<evidence type="ECO:0000313" key="1">
    <source>
        <dbReference type="EMBL" id="RHA44510.1"/>
    </source>
</evidence>
<dbReference type="Gene3D" id="1.10.287.950">
    <property type="entry name" value="Methyl-accepting chemotaxis protein"/>
    <property type="match status" value="1"/>
</dbReference>
<sequence length="77" mass="7774">YQLTIASAVEEQTATTNEMSRGVAEAATGSGEIATNITGVATSAGRSSDVLVGVGGQVDELAVLSGALRERVAGFRF</sequence>
<reference evidence="1 2" key="1">
    <citation type="submission" date="2018-08" db="EMBL/GenBank/DDBJ databases">
        <title>Cellulomonas rhizosphaerae sp. nov., a novel actinomycete isolated from soil.</title>
        <authorList>
            <person name="Tian Y."/>
        </authorList>
    </citation>
    <scope>NUCLEOTIDE SEQUENCE [LARGE SCALE GENOMIC DNA]</scope>
    <source>
        <strain evidence="1 2">NEAU-TCZ24</strain>
    </source>
</reference>
<dbReference type="AlphaFoldDB" id="A0A413RRF9"/>
<gene>
    <name evidence="1" type="ORF">D1825_00830</name>
</gene>
<evidence type="ECO:0000313" key="2">
    <source>
        <dbReference type="Proteomes" id="UP000283374"/>
    </source>
</evidence>
<dbReference type="Proteomes" id="UP000283374">
    <property type="component" value="Unassembled WGS sequence"/>
</dbReference>
<keyword evidence="2" id="KW-1185">Reference proteome</keyword>
<dbReference type="SUPFAM" id="SSF58104">
    <property type="entry name" value="Methyl-accepting chemotaxis protein (MCP) signaling domain"/>
    <property type="match status" value="1"/>
</dbReference>
<accession>A0A413RRF9</accession>
<dbReference type="EMBL" id="QWKP01000058">
    <property type="protein sequence ID" value="RHA44510.1"/>
    <property type="molecule type" value="Genomic_DNA"/>
</dbReference>
<name>A0A413RRF9_9CELL</name>
<organism evidence="1 2">
    <name type="scientific">Cellulomonas rhizosphaerae</name>
    <dbReference type="NCBI Taxonomy" id="2293719"/>
    <lineage>
        <taxon>Bacteria</taxon>
        <taxon>Bacillati</taxon>
        <taxon>Actinomycetota</taxon>
        <taxon>Actinomycetes</taxon>
        <taxon>Micrococcales</taxon>
        <taxon>Cellulomonadaceae</taxon>
        <taxon>Cellulomonas</taxon>
    </lineage>
</organism>